<dbReference type="AlphaFoldDB" id="C3ZEL8"/>
<name>C3ZEL8_BRAFL</name>
<dbReference type="InterPro" id="IPR036188">
    <property type="entry name" value="FAD/NAD-bd_sf"/>
</dbReference>
<organism>
    <name type="scientific">Branchiostoma floridae</name>
    <name type="common">Florida lancelet</name>
    <name type="synonym">Amphioxus</name>
    <dbReference type="NCBI Taxonomy" id="7739"/>
    <lineage>
        <taxon>Eukaryota</taxon>
        <taxon>Metazoa</taxon>
        <taxon>Chordata</taxon>
        <taxon>Cephalochordata</taxon>
        <taxon>Leptocardii</taxon>
        <taxon>Amphioxiformes</taxon>
        <taxon>Branchiostomatidae</taxon>
        <taxon>Branchiostoma</taxon>
    </lineage>
</organism>
<dbReference type="EMBL" id="GG666612">
    <property type="protein sequence ID" value="EEN49174.1"/>
    <property type="molecule type" value="Genomic_DNA"/>
</dbReference>
<reference evidence="2" key="1">
    <citation type="journal article" date="2008" name="Nature">
        <title>The amphioxus genome and the evolution of the chordate karyotype.</title>
        <authorList>
            <consortium name="US DOE Joint Genome Institute (JGI-PGF)"/>
            <person name="Putnam N.H."/>
            <person name="Butts T."/>
            <person name="Ferrier D.E.K."/>
            <person name="Furlong R.F."/>
            <person name="Hellsten U."/>
            <person name="Kawashima T."/>
            <person name="Robinson-Rechavi M."/>
            <person name="Shoguchi E."/>
            <person name="Terry A."/>
            <person name="Yu J.-K."/>
            <person name="Benito-Gutierrez E.L."/>
            <person name="Dubchak I."/>
            <person name="Garcia-Fernandez J."/>
            <person name="Gibson-Brown J.J."/>
            <person name="Grigoriev I.V."/>
            <person name="Horton A.C."/>
            <person name="de Jong P.J."/>
            <person name="Jurka J."/>
            <person name="Kapitonov V.V."/>
            <person name="Kohara Y."/>
            <person name="Kuroki Y."/>
            <person name="Lindquist E."/>
            <person name="Lucas S."/>
            <person name="Osoegawa K."/>
            <person name="Pennacchio L.A."/>
            <person name="Salamov A.A."/>
            <person name="Satou Y."/>
            <person name="Sauka-Spengler T."/>
            <person name="Schmutz J."/>
            <person name="Shin-I T."/>
            <person name="Toyoda A."/>
            <person name="Bronner-Fraser M."/>
            <person name="Fujiyama A."/>
            <person name="Holland L.Z."/>
            <person name="Holland P.W.H."/>
            <person name="Satoh N."/>
            <person name="Rokhsar D.S."/>
        </authorList>
    </citation>
    <scope>NUCLEOTIDE SEQUENCE [LARGE SCALE GENOMIC DNA]</scope>
    <source>
        <strain evidence="2">S238N-H82</strain>
        <tissue evidence="2">Testes</tissue>
    </source>
</reference>
<gene>
    <name evidence="2" type="ORF">BRAFLDRAFT_210071</name>
</gene>
<feature type="signal peptide" evidence="1">
    <location>
        <begin position="1"/>
        <end position="16"/>
    </location>
</feature>
<dbReference type="eggNOG" id="KOG0029">
    <property type="taxonomic scope" value="Eukaryota"/>
</dbReference>
<protein>
    <submittedName>
        <fullName evidence="2">Uncharacterized protein</fullName>
    </submittedName>
</protein>
<dbReference type="STRING" id="7739.C3ZEL8"/>
<proteinExistence type="predicted"/>
<accession>C3ZEL8</accession>
<keyword evidence="1" id="KW-0732">Signal</keyword>
<sequence>MKLIFLLLLLQDPSYGYVDLGGAYVGPTQDRILRIAKELDLKLYKVNEKERIVSYFKVCDIVQYLFYYA</sequence>
<dbReference type="InParanoid" id="C3ZEL8"/>
<dbReference type="Gene3D" id="3.50.50.60">
    <property type="entry name" value="FAD/NAD(P)-binding domain"/>
    <property type="match status" value="1"/>
</dbReference>
<dbReference type="Gene3D" id="3.90.660.10">
    <property type="match status" value="1"/>
</dbReference>
<evidence type="ECO:0000256" key="1">
    <source>
        <dbReference type="SAM" id="SignalP"/>
    </source>
</evidence>
<feature type="chain" id="PRO_5002934540" evidence="1">
    <location>
        <begin position="17"/>
        <end position="69"/>
    </location>
</feature>
<evidence type="ECO:0000313" key="2">
    <source>
        <dbReference type="EMBL" id="EEN49174.1"/>
    </source>
</evidence>